<dbReference type="HAMAP" id="MF_00097">
    <property type="entry name" value="TMP_synthase"/>
    <property type="match status" value="1"/>
</dbReference>
<evidence type="ECO:0000256" key="10">
    <source>
        <dbReference type="RuleBase" id="RU003826"/>
    </source>
</evidence>
<dbReference type="GO" id="GO:0000287">
    <property type="term" value="F:magnesium ion binding"/>
    <property type="evidence" value="ECO:0007669"/>
    <property type="project" value="UniProtKB-UniRule"/>
</dbReference>
<dbReference type="InterPro" id="IPR034291">
    <property type="entry name" value="TMP_synthase"/>
</dbReference>
<name>A0A927GTT4_9BACL</name>
<dbReference type="InterPro" id="IPR036206">
    <property type="entry name" value="ThiamineP_synth_sf"/>
</dbReference>
<feature type="binding site" evidence="9">
    <location>
        <begin position="183"/>
        <end position="184"/>
    </location>
    <ligand>
        <name>2-[(2R,5Z)-2-carboxy-4-methylthiazol-5(2H)-ylidene]ethyl phosphate</name>
        <dbReference type="ChEBI" id="CHEBI:62899"/>
    </ligand>
</feature>
<comment type="catalytic activity">
    <reaction evidence="8 9 10">
        <text>2-[(2R,5Z)-2-carboxy-4-methylthiazol-5(2H)-ylidene]ethyl phosphate + 4-amino-2-methyl-5-(diphosphooxymethyl)pyrimidine + 2 H(+) = thiamine phosphate + CO2 + diphosphate</text>
        <dbReference type="Rhea" id="RHEA:47844"/>
        <dbReference type="ChEBI" id="CHEBI:15378"/>
        <dbReference type="ChEBI" id="CHEBI:16526"/>
        <dbReference type="ChEBI" id="CHEBI:33019"/>
        <dbReference type="ChEBI" id="CHEBI:37575"/>
        <dbReference type="ChEBI" id="CHEBI:57841"/>
        <dbReference type="ChEBI" id="CHEBI:62899"/>
        <dbReference type="EC" id="2.5.1.3"/>
    </reaction>
</comment>
<dbReference type="InterPro" id="IPR022998">
    <property type="entry name" value="ThiamineP_synth_TenI"/>
</dbReference>
<dbReference type="GO" id="GO:0009229">
    <property type="term" value="P:thiamine diphosphate biosynthetic process"/>
    <property type="evidence" value="ECO:0007669"/>
    <property type="project" value="UniProtKB-UniRule"/>
</dbReference>
<feature type="binding site" evidence="9">
    <location>
        <position position="163"/>
    </location>
    <ligand>
        <name>2-[(2R,5Z)-2-carboxy-4-methylthiazol-5(2H)-ylidene]ethyl phosphate</name>
        <dbReference type="ChEBI" id="CHEBI:62899"/>
    </ligand>
</feature>
<evidence type="ECO:0000313" key="13">
    <source>
        <dbReference type="EMBL" id="MBD2848189.1"/>
    </source>
</evidence>
<dbReference type="Gene3D" id="3.10.20.30">
    <property type="match status" value="1"/>
</dbReference>
<evidence type="ECO:0000256" key="8">
    <source>
        <dbReference type="ARBA" id="ARBA00047883"/>
    </source>
</evidence>
<comment type="caution">
    <text evidence="13">The sequence shown here is derived from an EMBL/GenBank/DDBJ whole genome shotgun (WGS) entry which is preliminary data.</text>
</comment>
<dbReference type="GO" id="GO:0005737">
    <property type="term" value="C:cytoplasm"/>
    <property type="evidence" value="ECO:0007669"/>
    <property type="project" value="TreeGrafter"/>
</dbReference>
<evidence type="ECO:0000256" key="3">
    <source>
        <dbReference type="ARBA" id="ARBA00022723"/>
    </source>
</evidence>
<reference evidence="13" key="1">
    <citation type="submission" date="2020-09" db="EMBL/GenBank/DDBJ databases">
        <title>A novel bacterium of genus Paenibacillus, isolated from South China Sea.</title>
        <authorList>
            <person name="Huang H."/>
            <person name="Mo K."/>
            <person name="Hu Y."/>
        </authorList>
    </citation>
    <scope>NUCLEOTIDE SEQUENCE</scope>
    <source>
        <strain evidence="13">IB182496</strain>
    </source>
</reference>
<evidence type="ECO:0000313" key="14">
    <source>
        <dbReference type="Proteomes" id="UP000621560"/>
    </source>
</evidence>
<dbReference type="CDD" id="cd00565">
    <property type="entry name" value="Ubl_ThiS"/>
    <property type="match status" value="1"/>
</dbReference>
<dbReference type="EMBL" id="JACXIZ010000056">
    <property type="protein sequence ID" value="MBD2848189.1"/>
    <property type="molecule type" value="Genomic_DNA"/>
</dbReference>
<evidence type="ECO:0000256" key="4">
    <source>
        <dbReference type="ARBA" id="ARBA00022842"/>
    </source>
</evidence>
<evidence type="ECO:0000259" key="12">
    <source>
        <dbReference type="Pfam" id="PF02581"/>
    </source>
</evidence>
<feature type="binding site" evidence="9">
    <location>
        <position position="88"/>
    </location>
    <ligand>
        <name>Mg(2+)</name>
        <dbReference type="ChEBI" id="CHEBI:18420"/>
    </ligand>
</feature>
<comment type="cofactor">
    <cofactor evidence="9">
        <name>Mg(2+)</name>
        <dbReference type="ChEBI" id="CHEBI:18420"/>
    </cofactor>
    <text evidence="9">Binds 1 Mg(2+) ion per subunit.</text>
</comment>
<evidence type="ECO:0000256" key="2">
    <source>
        <dbReference type="ARBA" id="ARBA00022679"/>
    </source>
</evidence>
<dbReference type="InterPro" id="IPR016155">
    <property type="entry name" value="Mopterin_synth/thiamin_S_b"/>
</dbReference>
<keyword evidence="3 9" id="KW-0479">Metal-binding</keyword>
<comment type="catalytic activity">
    <reaction evidence="7 9 10">
        <text>2-(2-carboxy-4-methylthiazol-5-yl)ethyl phosphate + 4-amino-2-methyl-5-(diphosphooxymethyl)pyrimidine + 2 H(+) = thiamine phosphate + CO2 + diphosphate</text>
        <dbReference type="Rhea" id="RHEA:47848"/>
        <dbReference type="ChEBI" id="CHEBI:15378"/>
        <dbReference type="ChEBI" id="CHEBI:16526"/>
        <dbReference type="ChEBI" id="CHEBI:33019"/>
        <dbReference type="ChEBI" id="CHEBI:37575"/>
        <dbReference type="ChEBI" id="CHEBI:57841"/>
        <dbReference type="ChEBI" id="CHEBI:62890"/>
        <dbReference type="EC" id="2.5.1.3"/>
    </reaction>
</comment>
<keyword evidence="4 9" id="KW-0460">Magnesium</keyword>
<comment type="pathway">
    <text evidence="1 9 11">Cofactor biosynthesis; thiamine diphosphate biosynthesis; thiamine phosphate from 4-amino-2-methyl-5-diphosphomethylpyrimidine and 4-methyl-5-(2-phosphoethyl)-thiazole: step 1/1.</text>
</comment>
<comment type="similarity">
    <text evidence="9 10">Belongs to the thiamine-phosphate synthase family.</text>
</comment>
<comment type="catalytic activity">
    <reaction evidence="6 9 10">
        <text>4-methyl-5-(2-phosphooxyethyl)-thiazole + 4-amino-2-methyl-5-(diphosphooxymethyl)pyrimidine + H(+) = thiamine phosphate + diphosphate</text>
        <dbReference type="Rhea" id="RHEA:22328"/>
        <dbReference type="ChEBI" id="CHEBI:15378"/>
        <dbReference type="ChEBI" id="CHEBI:33019"/>
        <dbReference type="ChEBI" id="CHEBI:37575"/>
        <dbReference type="ChEBI" id="CHEBI:57841"/>
        <dbReference type="ChEBI" id="CHEBI:58296"/>
        <dbReference type="EC" id="2.5.1.3"/>
    </reaction>
</comment>
<dbReference type="Proteomes" id="UP000621560">
    <property type="component" value="Unassembled WGS sequence"/>
</dbReference>
<keyword evidence="14" id="KW-1185">Reference proteome</keyword>
<evidence type="ECO:0000256" key="5">
    <source>
        <dbReference type="ARBA" id="ARBA00022977"/>
    </source>
</evidence>
<keyword evidence="2 9" id="KW-0808">Transferase</keyword>
<dbReference type="InterPro" id="IPR013785">
    <property type="entry name" value="Aldolase_TIM"/>
</dbReference>
<dbReference type="Pfam" id="PF02597">
    <property type="entry name" value="ThiS"/>
    <property type="match status" value="1"/>
</dbReference>
<dbReference type="EC" id="2.5.1.3" evidence="9"/>
<dbReference type="CDD" id="cd00564">
    <property type="entry name" value="TMP_TenI"/>
    <property type="match status" value="1"/>
</dbReference>
<gene>
    <name evidence="9 13" type="primary">thiE</name>
    <name evidence="13" type="ORF">IDH44_23585</name>
</gene>
<feature type="binding site" evidence="9">
    <location>
        <position position="69"/>
    </location>
    <ligand>
        <name>Mg(2+)</name>
        <dbReference type="ChEBI" id="CHEBI:18420"/>
    </ligand>
</feature>
<comment type="function">
    <text evidence="9">Condenses 4-methyl-5-(beta-hydroxyethyl)thiazole monophosphate (THZ-P) and 2-methyl-4-amino-5-hydroxymethyl pyrimidine pyrophosphate (HMP-PP) to form thiamine monophosphate (TMP).</text>
</comment>
<dbReference type="InterPro" id="IPR012675">
    <property type="entry name" value="Beta-grasp_dom_sf"/>
</dbReference>
<dbReference type="NCBIfam" id="TIGR01683">
    <property type="entry name" value="thiS"/>
    <property type="match status" value="1"/>
</dbReference>
<dbReference type="GO" id="GO:0004789">
    <property type="term" value="F:thiamine-phosphate diphosphorylase activity"/>
    <property type="evidence" value="ECO:0007669"/>
    <property type="project" value="UniProtKB-UniRule"/>
</dbReference>
<protein>
    <recommendedName>
        <fullName evidence="9">Thiamine-phosphate synthase</fullName>
        <shortName evidence="9">TP synthase</shortName>
        <shortName evidence="9">TPS</shortName>
        <ecNumber evidence="9">2.5.1.3</ecNumber>
    </recommendedName>
    <alternativeName>
        <fullName evidence="9">Thiamine-phosphate pyrophosphorylase</fullName>
        <shortName evidence="9">TMP pyrophosphorylase</shortName>
        <shortName evidence="9">TMP-PPase</shortName>
    </alternativeName>
</protein>
<dbReference type="PANTHER" id="PTHR20857:SF15">
    <property type="entry name" value="THIAMINE-PHOSPHATE SYNTHASE"/>
    <property type="match status" value="1"/>
</dbReference>
<evidence type="ECO:0000256" key="1">
    <source>
        <dbReference type="ARBA" id="ARBA00005165"/>
    </source>
</evidence>
<dbReference type="InterPro" id="IPR010035">
    <property type="entry name" value="Thi_S"/>
</dbReference>
<sequence>MQDMALYAITAEGCHPGSDLIEVMEAALRGGADMLQYRDKHSEPQQRLEKAQALRRLTRRYGVPLIVNDDVELALAAEADGVHLGQGDLPLAAARRRLGRDRLIGISTHALAEAREAEAGGADYIGAGPVYPTGTKPDAAPVTPAYVQAVAAEIRIPHVAIGGITTANVAEVLEAGARCISAVSAIVGSPDAERVSRTLAERVRAHRGEADAARRIMLNGREEQVQARTLGELLRRRGLHGRRLVIELDGRIVPQPQWAQERLSAGARVELVHFVGGG</sequence>
<dbReference type="Gene3D" id="3.20.20.70">
    <property type="entry name" value="Aldolase class I"/>
    <property type="match status" value="1"/>
</dbReference>
<evidence type="ECO:0000256" key="9">
    <source>
        <dbReference type="HAMAP-Rule" id="MF_00097"/>
    </source>
</evidence>
<feature type="binding site" evidence="9">
    <location>
        <begin position="36"/>
        <end position="40"/>
    </location>
    <ligand>
        <name>4-amino-2-methyl-5-(diphosphooxymethyl)pyrimidine</name>
        <dbReference type="ChEBI" id="CHEBI:57841"/>
    </ligand>
</feature>
<feature type="binding site" evidence="9">
    <location>
        <position position="68"/>
    </location>
    <ligand>
        <name>4-amino-2-methyl-5-(diphosphooxymethyl)pyrimidine</name>
        <dbReference type="ChEBI" id="CHEBI:57841"/>
    </ligand>
</feature>
<feature type="binding site" evidence="9">
    <location>
        <position position="107"/>
    </location>
    <ligand>
        <name>4-amino-2-methyl-5-(diphosphooxymethyl)pyrimidine</name>
        <dbReference type="ChEBI" id="CHEBI:57841"/>
    </ligand>
</feature>
<keyword evidence="5 9" id="KW-0784">Thiamine biosynthesis</keyword>
<dbReference type="SUPFAM" id="SSF51391">
    <property type="entry name" value="Thiamin phosphate synthase"/>
    <property type="match status" value="1"/>
</dbReference>
<organism evidence="13 14">
    <name type="scientific">Paenibacillus sabuli</name>
    <dbReference type="NCBI Taxonomy" id="2772509"/>
    <lineage>
        <taxon>Bacteria</taxon>
        <taxon>Bacillati</taxon>
        <taxon>Bacillota</taxon>
        <taxon>Bacilli</taxon>
        <taxon>Bacillales</taxon>
        <taxon>Paenibacillaceae</taxon>
        <taxon>Paenibacillus</taxon>
    </lineage>
</organism>
<dbReference type="AlphaFoldDB" id="A0A927GTT4"/>
<dbReference type="Pfam" id="PF02581">
    <property type="entry name" value="TMP-TENI"/>
    <property type="match status" value="1"/>
</dbReference>
<feature type="binding site" evidence="9">
    <location>
        <begin position="133"/>
        <end position="135"/>
    </location>
    <ligand>
        <name>2-[(2R,5Z)-2-carboxy-4-methylthiazol-5(2H)-ylidene]ethyl phosphate</name>
        <dbReference type="ChEBI" id="CHEBI:62899"/>
    </ligand>
</feature>
<dbReference type="PANTHER" id="PTHR20857">
    <property type="entry name" value="THIAMINE-PHOSPHATE PYROPHOSPHORYLASE"/>
    <property type="match status" value="1"/>
</dbReference>
<dbReference type="GO" id="GO:0009228">
    <property type="term" value="P:thiamine biosynthetic process"/>
    <property type="evidence" value="ECO:0007669"/>
    <property type="project" value="UniProtKB-KW"/>
</dbReference>
<feature type="binding site" evidence="9">
    <location>
        <position position="136"/>
    </location>
    <ligand>
        <name>4-amino-2-methyl-5-(diphosphooxymethyl)pyrimidine</name>
        <dbReference type="ChEBI" id="CHEBI:57841"/>
    </ligand>
</feature>
<dbReference type="SUPFAM" id="SSF54285">
    <property type="entry name" value="MoaD/ThiS"/>
    <property type="match status" value="1"/>
</dbReference>
<accession>A0A927GTT4</accession>
<dbReference type="NCBIfam" id="TIGR00693">
    <property type="entry name" value="thiE"/>
    <property type="match status" value="1"/>
</dbReference>
<dbReference type="FunFam" id="3.20.20.70:FF:000096">
    <property type="entry name" value="Thiamine-phosphate synthase"/>
    <property type="match status" value="1"/>
</dbReference>
<evidence type="ECO:0000256" key="6">
    <source>
        <dbReference type="ARBA" id="ARBA00047334"/>
    </source>
</evidence>
<evidence type="ECO:0000256" key="11">
    <source>
        <dbReference type="RuleBase" id="RU004253"/>
    </source>
</evidence>
<proteinExistence type="inferred from homology"/>
<dbReference type="InterPro" id="IPR003749">
    <property type="entry name" value="ThiS/MoaD-like"/>
</dbReference>
<feature type="domain" description="Thiamine phosphate synthase/TenI" evidence="12">
    <location>
        <begin position="6"/>
        <end position="186"/>
    </location>
</feature>
<evidence type="ECO:0000256" key="7">
    <source>
        <dbReference type="ARBA" id="ARBA00047851"/>
    </source>
</evidence>